<reference evidence="2 3" key="1">
    <citation type="submission" date="2022-04" db="EMBL/GenBank/DDBJ databases">
        <title>Leucobacter sp. isolated from rhizosphere of garlic.</title>
        <authorList>
            <person name="Won M."/>
            <person name="Lee C.-M."/>
            <person name="Woen H.-Y."/>
            <person name="Kwon S.-W."/>
        </authorList>
    </citation>
    <scope>NUCLEOTIDE SEQUENCE [LARGE SCALE GENOMIC DNA]</scope>
    <source>
        <strain evidence="2 3">H21R-40</strain>
    </source>
</reference>
<dbReference type="EMBL" id="CP095045">
    <property type="protein sequence ID" value="UOQ56974.1"/>
    <property type="molecule type" value="Genomic_DNA"/>
</dbReference>
<dbReference type="InterPro" id="IPR024072">
    <property type="entry name" value="DHFR-like_dom_sf"/>
</dbReference>
<evidence type="ECO:0000313" key="3">
    <source>
        <dbReference type="Proteomes" id="UP000831786"/>
    </source>
</evidence>
<dbReference type="Gene3D" id="3.40.430.10">
    <property type="entry name" value="Dihydrofolate Reductase, subunit A"/>
    <property type="match status" value="1"/>
</dbReference>
<sequence>MGTLSFTATISLDGFATDADGDFRWSSPSAEVFDFHVERMAAVSTEVLGRRAYELMRYWEAEPPGEEWGPAEREFARRWCALELVVASTTLTPAELSSERARLVPRLDLAELERLVAEAPGEVEIFGPTTAAEAIRAGLVRDFRLFVVPQTLGGGLPALPPGAVLDLALVEQRVFANGTVLLHYAAR</sequence>
<proteinExistence type="predicted"/>
<gene>
    <name evidence="2" type="ORF">MUN78_15095</name>
</gene>
<name>A0ABY4FL30_9MICO</name>
<accession>A0ABY4FL30</accession>
<protein>
    <submittedName>
        <fullName evidence="2">Dihydrofolate reductase family protein</fullName>
    </submittedName>
</protein>
<dbReference type="InterPro" id="IPR002734">
    <property type="entry name" value="RibDG_C"/>
</dbReference>
<dbReference type="Pfam" id="PF01872">
    <property type="entry name" value="RibD_C"/>
    <property type="match status" value="1"/>
</dbReference>
<feature type="domain" description="Bacterial bifunctional deaminase-reductase C-terminal" evidence="1">
    <location>
        <begin position="5"/>
        <end position="181"/>
    </location>
</feature>
<organism evidence="2 3">
    <name type="scientific">Leucobacter allii</name>
    <dbReference type="NCBI Taxonomy" id="2932247"/>
    <lineage>
        <taxon>Bacteria</taxon>
        <taxon>Bacillati</taxon>
        <taxon>Actinomycetota</taxon>
        <taxon>Actinomycetes</taxon>
        <taxon>Micrococcales</taxon>
        <taxon>Microbacteriaceae</taxon>
        <taxon>Leucobacter</taxon>
    </lineage>
</organism>
<evidence type="ECO:0000259" key="1">
    <source>
        <dbReference type="Pfam" id="PF01872"/>
    </source>
</evidence>
<evidence type="ECO:0000313" key="2">
    <source>
        <dbReference type="EMBL" id="UOQ56974.1"/>
    </source>
</evidence>
<dbReference type="RefSeq" id="WP_244727548.1">
    <property type="nucleotide sequence ID" value="NZ_CP095045.1"/>
</dbReference>
<keyword evidence="3" id="KW-1185">Reference proteome</keyword>
<dbReference type="SUPFAM" id="SSF53597">
    <property type="entry name" value="Dihydrofolate reductase-like"/>
    <property type="match status" value="1"/>
</dbReference>
<dbReference type="Proteomes" id="UP000831786">
    <property type="component" value="Chromosome"/>
</dbReference>